<dbReference type="KEGG" id="tet:TTHERM_00052690"/>
<evidence type="ECO:0000313" key="3">
    <source>
        <dbReference type="Proteomes" id="UP000009168"/>
    </source>
</evidence>
<dbReference type="RefSeq" id="XP_001014965.1">
    <property type="nucleotide sequence ID" value="XM_001014965.3"/>
</dbReference>
<dbReference type="AlphaFoldDB" id="Q23CS1"/>
<evidence type="ECO:0000256" key="1">
    <source>
        <dbReference type="SAM" id="Coils"/>
    </source>
</evidence>
<dbReference type="HOGENOM" id="CLU_697355_0_0_1"/>
<protein>
    <submittedName>
        <fullName evidence="2">Uncharacterized protein</fullName>
    </submittedName>
</protein>
<keyword evidence="3" id="KW-1185">Reference proteome</keyword>
<feature type="coiled-coil region" evidence="1">
    <location>
        <begin position="272"/>
        <end position="355"/>
    </location>
</feature>
<dbReference type="Proteomes" id="UP000009168">
    <property type="component" value="Unassembled WGS sequence"/>
</dbReference>
<dbReference type="GeneID" id="7843975"/>
<sequence>MDLKYSQAGNYPQRSISPVRFDDDRVNYQPLQNSQNMIQQSYSSPQKFRTKPQIFQSPSYLQQTATTNLSFGSPQILDQDERVLNNNLEATQQQIQQLLQDKESLIDNLSNLQRQILQLEMQLQQEQRINRSVATEYMIKLPSAEKKILELNAENQKLYEQIENEKRLCSQDYLKKLELENLRLTVKNKQLALSNENLQSQLQIYSKQNYPNSLKSSPTKKPFIQVSVNCSKDDEIEIIDDKQILVNKPYSFTSQSYKQEQESIDQNVESKLLKLESYVQILKKEYDQLEDNNRELNKKLKTLAFQKEASETDYQQKILKLESLVTNLEYQLRKLKNEQEQKNNSQEQVQKQSTANIERNYQSNTNTIRILHDGDVNIKIEGEALNKLTTVSVIQH</sequence>
<reference evidence="3" key="1">
    <citation type="journal article" date="2006" name="PLoS Biol.">
        <title>Macronuclear genome sequence of the ciliate Tetrahymena thermophila, a model eukaryote.</title>
        <authorList>
            <person name="Eisen J.A."/>
            <person name="Coyne R.S."/>
            <person name="Wu M."/>
            <person name="Wu D."/>
            <person name="Thiagarajan M."/>
            <person name="Wortman J.R."/>
            <person name="Badger J.H."/>
            <person name="Ren Q."/>
            <person name="Amedeo P."/>
            <person name="Jones K.M."/>
            <person name="Tallon L.J."/>
            <person name="Delcher A.L."/>
            <person name="Salzberg S.L."/>
            <person name="Silva J.C."/>
            <person name="Haas B.J."/>
            <person name="Majoros W.H."/>
            <person name="Farzad M."/>
            <person name="Carlton J.M."/>
            <person name="Smith R.K. Jr."/>
            <person name="Garg J."/>
            <person name="Pearlman R.E."/>
            <person name="Karrer K.M."/>
            <person name="Sun L."/>
            <person name="Manning G."/>
            <person name="Elde N.C."/>
            <person name="Turkewitz A.P."/>
            <person name="Asai D.J."/>
            <person name="Wilkes D.E."/>
            <person name="Wang Y."/>
            <person name="Cai H."/>
            <person name="Collins K."/>
            <person name="Stewart B.A."/>
            <person name="Lee S.R."/>
            <person name="Wilamowska K."/>
            <person name="Weinberg Z."/>
            <person name="Ruzzo W.L."/>
            <person name="Wloga D."/>
            <person name="Gaertig J."/>
            <person name="Frankel J."/>
            <person name="Tsao C.-C."/>
            <person name="Gorovsky M.A."/>
            <person name="Keeling P.J."/>
            <person name="Waller R.F."/>
            <person name="Patron N.J."/>
            <person name="Cherry J.M."/>
            <person name="Stover N.A."/>
            <person name="Krieger C.J."/>
            <person name="del Toro C."/>
            <person name="Ryder H.F."/>
            <person name="Williamson S.C."/>
            <person name="Barbeau R.A."/>
            <person name="Hamilton E.P."/>
            <person name="Orias E."/>
        </authorList>
    </citation>
    <scope>NUCLEOTIDE SEQUENCE [LARGE SCALE GENOMIC DNA]</scope>
    <source>
        <strain evidence="3">SB210</strain>
    </source>
</reference>
<name>Q23CS1_TETTS</name>
<keyword evidence="1" id="KW-0175">Coiled coil</keyword>
<dbReference type="InParanoid" id="Q23CS1"/>
<feature type="coiled-coil region" evidence="1">
    <location>
        <begin position="81"/>
        <end position="208"/>
    </location>
</feature>
<dbReference type="OMA" id="SVATEYM"/>
<organism evidence="2 3">
    <name type="scientific">Tetrahymena thermophila (strain SB210)</name>
    <dbReference type="NCBI Taxonomy" id="312017"/>
    <lineage>
        <taxon>Eukaryota</taxon>
        <taxon>Sar</taxon>
        <taxon>Alveolata</taxon>
        <taxon>Ciliophora</taxon>
        <taxon>Intramacronucleata</taxon>
        <taxon>Oligohymenophorea</taxon>
        <taxon>Hymenostomatida</taxon>
        <taxon>Tetrahymenina</taxon>
        <taxon>Tetrahymenidae</taxon>
        <taxon>Tetrahymena</taxon>
    </lineage>
</organism>
<gene>
    <name evidence="2" type="ORF">TTHERM_00052690</name>
</gene>
<proteinExistence type="predicted"/>
<dbReference type="EMBL" id="GG662712">
    <property type="protein sequence ID" value="EAR94720.1"/>
    <property type="molecule type" value="Genomic_DNA"/>
</dbReference>
<evidence type="ECO:0000313" key="2">
    <source>
        <dbReference type="EMBL" id="EAR94720.1"/>
    </source>
</evidence>
<accession>Q23CS1</accession>